<name>A0AAW5ZPX0_RALSL</name>
<dbReference type="InterPro" id="IPR046035">
    <property type="entry name" value="DUF5993"/>
</dbReference>
<evidence type="ECO:0000313" key="3">
    <source>
        <dbReference type="Proteomes" id="UP001144050"/>
    </source>
</evidence>
<comment type="caution">
    <text evidence="2">The sequence shown here is derived from an EMBL/GenBank/DDBJ whole genome shotgun (WGS) entry which is preliminary data.</text>
</comment>
<protein>
    <submittedName>
        <fullName evidence="2">DUF5993 family protein</fullName>
    </submittedName>
</protein>
<gene>
    <name evidence="2" type="ORF">LBW59_13470</name>
</gene>
<accession>A0AAW5ZPX0</accession>
<dbReference type="EMBL" id="JAIVFG010000020">
    <property type="protein sequence ID" value="MDB0571774.1"/>
    <property type="molecule type" value="Genomic_DNA"/>
</dbReference>
<evidence type="ECO:0000256" key="1">
    <source>
        <dbReference type="SAM" id="Phobius"/>
    </source>
</evidence>
<feature type="transmembrane region" description="Helical" evidence="1">
    <location>
        <begin position="29"/>
        <end position="50"/>
    </location>
</feature>
<keyword evidence="1" id="KW-0472">Membrane</keyword>
<dbReference type="Pfam" id="PF19455">
    <property type="entry name" value="DUF5993"/>
    <property type="match status" value="1"/>
</dbReference>
<keyword evidence="1" id="KW-1133">Transmembrane helix</keyword>
<reference evidence="2" key="1">
    <citation type="submission" date="2021-09" db="EMBL/GenBank/DDBJ databases">
        <title>Genomic analysis of Ralstonia spp.</title>
        <authorList>
            <person name="Aburjaile F."/>
            <person name="Ariute J.C."/>
            <person name="Pais A.K.L."/>
            <person name="Albuquerque G.M.R."/>
            <person name="Silva A.M.F."/>
            <person name="Brenig B."/>
            <person name="Azevedo V."/>
            <person name="Matiuzzi M."/>
            <person name="Ramos R."/>
            <person name="Goes-Neto A."/>
            <person name="Soares S."/>
            <person name="Iseppon A.M.B."/>
            <person name="Souza E."/>
            <person name="Gama M."/>
        </authorList>
    </citation>
    <scope>NUCLEOTIDE SEQUENCE</scope>
    <source>
        <strain evidence="2">CCRMRs91</strain>
    </source>
</reference>
<dbReference type="AlphaFoldDB" id="A0AAW5ZPX0"/>
<keyword evidence="1" id="KW-0812">Transmembrane</keyword>
<dbReference type="RefSeq" id="WP_013207546.1">
    <property type="nucleotide sequence ID" value="NZ_CDLW01000001.1"/>
</dbReference>
<sequence length="51" mass="5659">MMVLPFLIFFIGLCGILRGQRKIGLGLWVVGVATVLVLFRMHTTSTLNIVL</sequence>
<dbReference type="Proteomes" id="UP001144050">
    <property type="component" value="Unassembled WGS sequence"/>
</dbReference>
<evidence type="ECO:0000313" key="2">
    <source>
        <dbReference type="EMBL" id="MDB0571774.1"/>
    </source>
</evidence>
<organism evidence="2 3">
    <name type="scientific">Ralstonia solanacearum</name>
    <name type="common">Pseudomonas solanacearum</name>
    <dbReference type="NCBI Taxonomy" id="305"/>
    <lineage>
        <taxon>Bacteria</taxon>
        <taxon>Pseudomonadati</taxon>
        <taxon>Pseudomonadota</taxon>
        <taxon>Betaproteobacteria</taxon>
        <taxon>Burkholderiales</taxon>
        <taxon>Burkholderiaceae</taxon>
        <taxon>Ralstonia</taxon>
        <taxon>Ralstonia solanacearum species complex</taxon>
    </lineage>
</organism>
<proteinExistence type="predicted"/>